<proteinExistence type="predicted"/>
<reference evidence="1" key="1">
    <citation type="submission" date="2022-03" db="EMBL/GenBank/DDBJ databases">
        <title>Genomic analyses of argali, domestic sheep and their hybrids provide insights into chromosomal evolution, heterosis and genetic basis of agronomic traits.</title>
        <authorList>
            <person name="Li M."/>
        </authorList>
    </citation>
    <scope>NUCLEOTIDE SEQUENCE</scope>
    <source>
        <strain evidence="1">CAU-MHL-2022a</strain>
        <tissue evidence="1">Skin</tissue>
    </source>
</reference>
<comment type="caution">
    <text evidence="1">The sequence shown here is derived from an EMBL/GenBank/DDBJ whole genome shotgun (WGS) entry which is preliminary data.</text>
</comment>
<name>A0AAD4TRE2_OVIAM</name>
<evidence type="ECO:0000313" key="1">
    <source>
        <dbReference type="EMBL" id="KAI4530225.1"/>
    </source>
</evidence>
<accession>A0AAD4TRE2</accession>
<protein>
    <submittedName>
        <fullName evidence="1">Uncharacterized protein</fullName>
    </submittedName>
</protein>
<organism evidence="1 2">
    <name type="scientific">Ovis ammon polii</name>
    <dbReference type="NCBI Taxonomy" id="230172"/>
    <lineage>
        <taxon>Eukaryota</taxon>
        <taxon>Metazoa</taxon>
        <taxon>Chordata</taxon>
        <taxon>Craniata</taxon>
        <taxon>Vertebrata</taxon>
        <taxon>Euteleostomi</taxon>
        <taxon>Mammalia</taxon>
        <taxon>Eutheria</taxon>
        <taxon>Laurasiatheria</taxon>
        <taxon>Artiodactyla</taxon>
        <taxon>Ruminantia</taxon>
        <taxon>Pecora</taxon>
        <taxon>Bovidae</taxon>
        <taxon>Caprinae</taxon>
        <taxon>Ovis</taxon>
    </lineage>
</organism>
<dbReference type="EMBL" id="JAKZEL010000026">
    <property type="protein sequence ID" value="KAI4530225.1"/>
    <property type="molecule type" value="Genomic_DNA"/>
</dbReference>
<evidence type="ECO:0000313" key="2">
    <source>
        <dbReference type="Proteomes" id="UP001214576"/>
    </source>
</evidence>
<dbReference type="Proteomes" id="UP001214576">
    <property type="component" value="Unassembled WGS sequence"/>
</dbReference>
<dbReference type="AlphaFoldDB" id="A0AAD4TRE2"/>
<sequence>MTILPSSQRAFYVVYSQFVGGGPVLLNMASPIHCGFEGSPPDFVTIITACWRMVTRLWADAEDVGPGTGWLGLFRDLHLREAEVMQVHGPDFRHNHILPMRTDPASESPAERGVLWGNMPSTAGTTEEAGLVTTPEDETGAQSTPASIRHRAVGLAELVFVHRMAVVRPGKAMKTRRGMRQGTRPGVRHLFGERMPQRQTQKRIISGTPDLSALICFNLPMSPDESSSGGNRDLPVHSVPSCYRYCGKESDVTQVMERATQVLGATDGLGAEEALDERLLLSLNFIWESDLLQSSSGRKSEGRIVDCEALPWFPGGGGGSKAAVDRSSFAKCKALHVE</sequence>
<gene>
    <name evidence="1" type="ORF">MG293_020081</name>
</gene>
<keyword evidence="2" id="KW-1185">Reference proteome</keyword>